<protein>
    <recommendedName>
        <fullName evidence="9">Thiamine-phosphate synthase</fullName>
        <shortName evidence="9">TP synthase</shortName>
        <shortName evidence="9">TPS</shortName>
        <ecNumber evidence="9">2.5.1.3</ecNumber>
    </recommendedName>
    <alternativeName>
        <fullName evidence="9">Thiamine-phosphate pyrophosphorylase</fullName>
        <shortName evidence="9">TMP pyrophosphorylase</shortName>
        <shortName evidence="9">TMP-PPase</shortName>
    </alternativeName>
</protein>
<organism evidence="14 15">
    <name type="scientific">Alienimonas californiensis</name>
    <dbReference type="NCBI Taxonomy" id="2527989"/>
    <lineage>
        <taxon>Bacteria</taxon>
        <taxon>Pseudomonadati</taxon>
        <taxon>Planctomycetota</taxon>
        <taxon>Planctomycetia</taxon>
        <taxon>Planctomycetales</taxon>
        <taxon>Planctomycetaceae</taxon>
        <taxon>Alienimonas</taxon>
    </lineage>
</organism>
<keyword evidence="5 9" id="KW-0784">Thiamine biosynthesis</keyword>
<evidence type="ECO:0000313" key="15">
    <source>
        <dbReference type="Proteomes" id="UP000318741"/>
    </source>
</evidence>
<dbReference type="EC" id="2.5.1.3" evidence="9"/>
<feature type="binding site" evidence="9">
    <location>
        <position position="302"/>
    </location>
    <ligand>
        <name>2-[(2R,5Z)-2-carboxy-4-methylthiazol-5(2H)-ylidene]ethyl phosphate</name>
        <dbReference type="ChEBI" id="CHEBI:62899"/>
    </ligand>
</feature>
<dbReference type="Proteomes" id="UP000318741">
    <property type="component" value="Chromosome"/>
</dbReference>
<keyword evidence="3 9" id="KW-0479">Metal-binding</keyword>
<comment type="catalytic activity">
    <reaction evidence="8 9 10">
        <text>2-[(2R,5Z)-2-carboxy-4-methylthiazol-5(2H)-ylidene]ethyl phosphate + 4-amino-2-methyl-5-(diphosphooxymethyl)pyrimidine + 2 H(+) = thiamine phosphate + CO2 + diphosphate</text>
        <dbReference type="Rhea" id="RHEA:47844"/>
        <dbReference type="ChEBI" id="CHEBI:15378"/>
        <dbReference type="ChEBI" id="CHEBI:16526"/>
        <dbReference type="ChEBI" id="CHEBI:33019"/>
        <dbReference type="ChEBI" id="CHEBI:37575"/>
        <dbReference type="ChEBI" id="CHEBI:57841"/>
        <dbReference type="ChEBI" id="CHEBI:62899"/>
        <dbReference type="EC" id="2.5.1.3"/>
    </reaction>
</comment>
<dbReference type="InterPro" id="IPR013785">
    <property type="entry name" value="Aldolase_TIM"/>
</dbReference>
<feature type="binding site" evidence="9">
    <location>
        <position position="208"/>
    </location>
    <ligand>
        <name>Mg(2+)</name>
        <dbReference type="ChEBI" id="CHEBI:18420"/>
    </ligand>
</feature>
<dbReference type="Pfam" id="PF17792">
    <property type="entry name" value="ThiD2"/>
    <property type="match status" value="1"/>
</dbReference>
<dbReference type="KEGG" id="acaf:CA12_39040"/>
<dbReference type="GO" id="GO:0005737">
    <property type="term" value="C:cytoplasm"/>
    <property type="evidence" value="ECO:0007669"/>
    <property type="project" value="TreeGrafter"/>
</dbReference>
<gene>
    <name evidence="9 14" type="primary">thiE</name>
    <name evidence="14" type="ORF">CA12_39040</name>
</gene>
<keyword evidence="2 9" id="KW-0808">Transferase</keyword>
<dbReference type="CDD" id="cd00564">
    <property type="entry name" value="TMP_TenI"/>
    <property type="match status" value="1"/>
</dbReference>
<comment type="similarity">
    <text evidence="9 10">Belongs to the thiamine-phosphate synthase family.</text>
</comment>
<dbReference type="InterPro" id="IPR041397">
    <property type="entry name" value="ThiD2"/>
</dbReference>
<evidence type="ECO:0000256" key="2">
    <source>
        <dbReference type="ARBA" id="ARBA00022679"/>
    </source>
</evidence>
<evidence type="ECO:0000259" key="13">
    <source>
        <dbReference type="Pfam" id="PF17792"/>
    </source>
</evidence>
<dbReference type="InterPro" id="IPR022998">
    <property type="entry name" value="ThiamineP_synth_TenI"/>
</dbReference>
<evidence type="ECO:0000259" key="12">
    <source>
        <dbReference type="Pfam" id="PF02581"/>
    </source>
</evidence>
<dbReference type="PANTHER" id="PTHR20857:SF15">
    <property type="entry name" value="THIAMINE-PHOSPHATE SYNTHASE"/>
    <property type="match status" value="1"/>
</dbReference>
<feature type="binding site" evidence="9">
    <location>
        <begin position="272"/>
        <end position="274"/>
    </location>
    <ligand>
        <name>2-[(2R,5Z)-2-carboxy-4-methylthiazol-5(2H)-ylidene]ethyl phosphate</name>
        <dbReference type="ChEBI" id="CHEBI:62899"/>
    </ligand>
</feature>
<dbReference type="Gene3D" id="3.20.20.70">
    <property type="entry name" value="Aldolase class I"/>
    <property type="match status" value="1"/>
</dbReference>
<evidence type="ECO:0000256" key="11">
    <source>
        <dbReference type="RuleBase" id="RU004253"/>
    </source>
</evidence>
<comment type="cofactor">
    <cofactor evidence="9">
        <name>Mg(2+)</name>
        <dbReference type="ChEBI" id="CHEBI:18420"/>
    </cofactor>
    <text evidence="9">Binds 1 Mg(2+) ion per subunit.</text>
</comment>
<comment type="function">
    <text evidence="9">Condenses 4-methyl-5-(beta-hydroxyethyl)thiazole monophosphate (THZ-P) and 2-methyl-4-amino-5-hydroxymethyl pyrimidine pyrophosphate (HMP-PP) to form thiamine monophosphate (TMP).</text>
</comment>
<evidence type="ECO:0000256" key="6">
    <source>
        <dbReference type="ARBA" id="ARBA00047334"/>
    </source>
</evidence>
<feature type="binding site" evidence="9">
    <location>
        <position position="275"/>
    </location>
    <ligand>
        <name>4-amino-2-methyl-5-(diphosphooxymethyl)pyrimidine</name>
        <dbReference type="ChEBI" id="CHEBI:57841"/>
    </ligand>
</feature>
<keyword evidence="4 9" id="KW-0460">Magnesium</keyword>
<dbReference type="PIRSF" id="PIRSF000512">
    <property type="entry name" value="TMP_PPase_Cyanobac_prd"/>
    <property type="match status" value="1"/>
</dbReference>
<dbReference type="Pfam" id="PF02581">
    <property type="entry name" value="TMP-TENI"/>
    <property type="match status" value="1"/>
</dbReference>
<dbReference type="OrthoDB" id="9812206at2"/>
<evidence type="ECO:0000256" key="5">
    <source>
        <dbReference type="ARBA" id="ARBA00022977"/>
    </source>
</evidence>
<comment type="caution">
    <text evidence="9">Lacks conserved residue(s) required for the propagation of feature annotation.</text>
</comment>
<dbReference type="HAMAP" id="MF_00097">
    <property type="entry name" value="TMP_synthase"/>
    <property type="match status" value="1"/>
</dbReference>
<feature type="binding site" evidence="9">
    <location>
        <position position="227"/>
    </location>
    <ligand>
        <name>Mg(2+)</name>
        <dbReference type="ChEBI" id="CHEBI:18420"/>
    </ligand>
</feature>
<evidence type="ECO:0000256" key="7">
    <source>
        <dbReference type="ARBA" id="ARBA00047851"/>
    </source>
</evidence>
<feature type="domain" description="Thiamine phosphate synthase/TenI" evidence="12">
    <location>
        <begin position="146"/>
        <end position="325"/>
    </location>
</feature>
<sequence>MPPDPAALRLLDAAENRAREGLRVLEDHARFVLDDAALTAKLKSVRHALATALPVGREARCAARETAGDVGTALSEPTERSRPDAASVLAANAARVQEGLRSLEEWSKIDAPERAAAFEQLRYRVYTIEKRLLAATARPSLGAWRVYLLLTRSACRRPWADVLRAACEAGAGPIQVREKDLTDRESLAHLQEVRAITAAAGVPLIVNDRPDLARLCGADGVHLGTDDLPIEPVRAMLGERALIGASTHRPEDATAALAAGADHLGVGPCFPSDTKAFQAFPGTDYLRWAAANVTAPWFAIGGIDAGTVERAAAAGAGRIAVCGAICGADDPGAATAELMASLTDASPRTD</sequence>
<dbReference type="InterPro" id="IPR034291">
    <property type="entry name" value="TMP_synthase"/>
</dbReference>
<feature type="binding site" evidence="9">
    <location>
        <position position="207"/>
    </location>
    <ligand>
        <name>4-amino-2-methyl-5-(diphosphooxymethyl)pyrimidine</name>
        <dbReference type="ChEBI" id="CHEBI:57841"/>
    </ligand>
</feature>
<dbReference type="EMBL" id="CP036265">
    <property type="protein sequence ID" value="QDT17771.1"/>
    <property type="molecule type" value="Genomic_DNA"/>
</dbReference>
<dbReference type="RefSeq" id="WP_145360776.1">
    <property type="nucleotide sequence ID" value="NZ_CP036265.1"/>
</dbReference>
<dbReference type="UniPathway" id="UPA00060">
    <property type="reaction ID" value="UER00141"/>
</dbReference>
<accession>A0A517PEI2</accession>
<comment type="catalytic activity">
    <reaction evidence="7 9 10">
        <text>2-(2-carboxy-4-methylthiazol-5-yl)ethyl phosphate + 4-amino-2-methyl-5-(diphosphooxymethyl)pyrimidine + 2 H(+) = thiamine phosphate + CO2 + diphosphate</text>
        <dbReference type="Rhea" id="RHEA:47848"/>
        <dbReference type="ChEBI" id="CHEBI:15378"/>
        <dbReference type="ChEBI" id="CHEBI:16526"/>
        <dbReference type="ChEBI" id="CHEBI:33019"/>
        <dbReference type="ChEBI" id="CHEBI:37575"/>
        <dbReference type="ChEBI" id="CHEBI:57841"/>
        <dbReference type="ChEBI" id="CHEBI:62890"/>
        <dbReference type="EC" id="2.5.1.3"/>
    </reaction>
</comment>
<name>A0A517PEI2_9PLAN</name>
<dbReference type="InterPro" id="IPR036206">
    <property type="entry name" value="ThiamineP_synth_sf"/>
</dbReference>
<evidence type="ECO:0000256" key="9">
    <source>
        <dbReference type="HAMAP-Rule" id="MF_00097"/>
    </source>
</evidence>
<dbReference type="PANTHER" id="PTHR20857">
    <property type="entry name" value="THIAMINE-PHOSPHATE PYROPHOSPHORYLASE"/>
    <property type="match status" value="1"/>
</dbReference>
<evidence type="ECO:0000256" key="3">
    <source>
        <dbReference type="ARBA" id="ARBA00022723"/>
    </source>
</evidence>
<dbReference type="NCBIfam" id="TIGR00693">
    <property type="entry name" value="thiE"/>
    <property type="match status" value="1"/>
</dbReference>
<evidence type="ECO:0000256" key="10">
    <source>
        <dbReference type="RuleBase" id="RU003826"/>
    </source>
</evidence>
<comment type="catalytic activity">
    <reaction evidence="6 9 10">
        <text>4-methyl-5-(2-phosphooxyethyl)-thiazole + 4-amino-2-methyl-5-(diphosphooxymethyl)pyrimidine + H(+) = thiamine phosphate + diphosphate</text>
        <dbReference type="Rhea" id="RHEA:22328"/>
        <dbReference type="ChEBI" id="CHEBI:15378"/>
        <dbReference type="ChEBI" id="CHEBI:33019"/>
        <dbReference type="ChEBI" id="CHEBI:37575"/>
        <dbReference type="ChEBI" id="CHEBI:57841"/>
        <dbReference type="ChEBI" id="CHEBI:58296"/>
        <dbReference type="EC" id="2.5.1.3"/>
    </reaction>
</comment>
<reference evidence="14 15" key="1">
    <citation type="submission" date="2019-02" db="EMBL/GenBank/DDBJ databases">
        <title>Deep-cultivation of Planctomycetes and their phenomic and genomic characterization uncovers novel biology.</title>
        <authorList>
            <person name="Wiegand S."/>
            <person name="Jogler M."/>
            <person name="Boedeker C."/>
            <person name="Pinto D."/>
            <person name="Vollmers J."/>
            <person name="Rivas-Marin E."/>
            <person name="Kohn T."/>
            <person name="Peeters S.H."/>
            <person name="Heuer A."/>
            <person name="Rast P."/>
            <person name="Oberbeckmann S."/>
            <person name="Bunk B."/>
            <person name="Jeske O."/>
            <person name="Meyerdierks A."/>
            <person name="Storesund J.E."/>
            <person name="Kallscheuer N."/>
            <person name="Luecker S."/>
            <person name="Lage O.M."/>
            <person name="Pohl T."/>
            <person name="Merkel B.J."/>
            <person name="Hornburger P."/>
            <person name="Mueller R.-W."/>
            <person name="Bruemmer F."/>
            <person name="Labrenz M."/>
            <person name="Spormann A.M."/>
            <person name="Op den Camp H."/>
            <person name="Overmann J."/>
            <person name="Amann R."/>
            <person name="Jetten M.S.M."/>
            <person name="Mascher T."/>
            <person name="Medema M.H."/>
            <person name="Devos D.P."/>
            <person name="Kaster A.-K."/>
            <person name="Ovreas L."/>
            <person name="Rohde M."/>
            <person name="Galperin M.Y."/>
            <person name="Jogler C."/>
        </authorList>
    </citation>
    <scope>NUCLEOTIDE SEQUENCE [LARGE SCALE GENOMIC DNA]</scope>
    <source>
        <strain evidence="14 15">CA12</strain>
    </source>
</reference>
<dbReference type="GO" id="GO:0009228">
    <property type="term" value="P:thiamine biosynthetic process"/>
    <property type="evidence" value="ECO:0007669"/>
    <property type="project" value="UniProtKB-KW"/>
</dbReference>
<dbReference type="GO" id="GO:0009229">
    <property type="term" value="P:thiamine diphosphate biosynthetic process"/>
    <property type="evidence" value="ECO:0007669"/>
    <property type="project" value="UniProtKB-UniRule"/>
</dbReference>
<keyword evidence="15" id="KW-1185">Reference proteome</keyword>
<evidence type="ECO:0000256" key="8">
    <source>
        <dbReference type="ARBA" id="ARBA00047883"/>
    </source>
</evidence>
<dbReference type="GO" id="GO:0000287">
    <property type="term" value="F:magnesium ion binding"/>
    <property type="evidence" value="ECO:0007669"/>
    <property type="project" value="UniProtKB-UniRule"/>
</dbReference>
<dbReference type="GO" id="GO:0004789">
    <property type="term" value="F:thiamine-phosphate diphosphorylase activity"/>
    <property type="evidence" value="ECO:0007669"/>
    <property type="project" value="UniProtKB-UniRule"/>
</dbReference>
<dbReference type="NCBIfam" id="NF002727">
    <property type="entry name" value="PRK02615.1"/>
    <property type="match status" value="1"/>
</dbReference>
<feature type="binding site" evidence="9">
    <location>
        <position position="246"/>
    </location>
    <ligand>
        <name>4-amino-2-methyl-5-(diphosphooxymethyl)pyrimidine</name>
        <dbReference type="ChEBI" id="CHEBI:57841"/>
    </ligand>
</feature>
<dbReference type="SUPFAM" id="SSF51391">
    <property type="entry name" value="Thiamin phosphate synthase"/>
    <property type="match status" value="1"/>
</dbReference>
<proteinExistence type="inferred from homology"/>
<evidence type="ECO:0000256" key="1">
    <source>
        <dbReference type="ARBA" id="ARBA00005165"/>
    </source>
</evidence>
<dbReference type="AlphaFoldDB" id="A0A517PEI2"/>
<comment type="pathway">
    <text evidence="1 9 11">Cofactor biosynthesis; thiamine diphosphate biosynthesis; thiamine phosphate from 4-amino-2-methyl-5-diphosphomethylpyrimidine and 4-methyl-5-(2-phosphoethyl)-thiazole: step 1/1.</text>
</comment>
<feature type="domain" description="ThiD2" evidence="13">
    <location>
        <begin position="9"/>
        <end position="130"/>
    </location>
</feature>
<evidence type="ECO:0000313" key="14">
    <source>
        <dbReference type="EMBL" id="QDT17771.1"/>
    </source>
</evidence>
<dbReference type="InterPro" id="IPR016229">
    <property type="entry name" value="TMP_synthase_cyanobac_bac"/>
</dbReference>
<feature type="binding site" evidence="9">
    <location>
        <begin position="175"/>
        <end position="179"/>
    </location>
    <ligand>
        <name>4-amino-2-methyl-5-(diphosphooxymethyl)pyrimidine</name>
        <dbReference type="ChEBI" id="CHEBI:57841"/>
    </ligand>
</feature>
<evidence type="ECO:0000256" key="4">
    <source>
        <dbReference type="ARBA" id="ARBA00022842"/>
    </source>
</evidence>